<comment type="caution">
    <text evidence="2">The sequence shown here is derived from an EMBL/GenBank/DDBJ whole genome shotgun (WGS) entry which is preliminary data.</text>
</comment>
<dbReference type="InterPro" id="IPR002347">
    <property type="entry name" value="SDR_fam"/>
</dbReference>
<protein>
    <submittedName>
        <fullName evidence="2">SDR family NAD(P)-dependent oxidoreductase</fullName>
    </submittedName>
</protein>
<evidence type="ECO:0000313" key="2">
    <source>
        <dbReference type="EMBL" id="MFC5649160.1"/>
    </source>
</evidence>
<dbReference type="EMBL" id="JBHSOW010000030">
    <property type="protein sequence ID" value="MFC5649160.1"/>
    <property type="molecule type" value="Genomic_DNA"/>
</dbReference>
<proteinExistence type="inferred from homology"/>
<name>A0ABW0VU72_9BACL</name>
<dbReference type="Pfam" id="PF00106">
    <property type="entry name" value="adh_short"/>
    <property type="match status" value="1"/>
</dbReference>
<dbReference type="SUPFAM" id="SSF51735">
    <property type="entry name" value="NAD(P)-binding Rossmann-fold domains"/>
    <property type="match status" value="1"/>
</dbReference>
<evidence type="ECO:0000313" key="3">
    <source>
        <dbReference type="Proteomes" id="UP001596047"/>
    </source>
</evidence>
<dbReference type="Proteomes" id="UP001596047">
    <property type="component" value="Unassembled WGS sequence"/>
</dbReference>
<comment type="similarity">
    <text evidence="1">Belongs to the short-chain dehydrogenases/reductases (SDR) family.</text>
</comment>
<dbReference type="InterPro" id="IPR050259">
    <property type="entry name" value="SDR"/>
</dbReference>
<organism evidence="2 3">
    <name type="scientific">Paenibacillus solisilvae</name>
    <dbReference type="NCBI Taxonomy" id="2486751"/>
    <lineage>
        <taxon>Bacteria</taxon>
        <taxon>Bacillati</taxon>
        <taxon>Bacillota</taxon>
        <taxon>Bacilli</taxon>
        <taxon>Bacillales</taxon>
        <taxon>Paenibacillaceae</taxon>
        <taxon>Paenibacillus</taxon>
    </lineage>
</organism>
<dbReference type="RefSeq" id="WP_379187658.1">
    <property type="nucleotide sequence ID" value="NZ_JBHSOW010000030.1"/>
</dbReference>
<dbReference type="Gene3D" id="3.40.50.720">
    <property type="entry name" value="NAD(P)-binding Rossmann-like Domain"/>
    <property type="match status" value="1"/>
</dbReference>
<sequence>MEGKVAIVTGASRGIGLAAAAALAKSGAKVAAAARQTSEELSELTNKYGVSLLSP</sequence>
<reference evidence="3" key="1">
    <citation type="journal article" date="2019" name="Int. J. Syst. Evol. Microbiol.">
        <title>The Global Catalogue of Microorganisms (GCM) 10K type strain sequencing project: providing services to taxonomists for standard genome sequencing and annotation.</title>
        <authorList>
            <consortium name="The Broad Institute Genomics Platform"/>
            <consortium name="The Broad Institute Genome Sequencing Center for Infectious Disease"/>
            <person name="Wu L."/>
            <person name="Ma J."/>
        </authorList>
    </citation>
    <scope>NUCLEOTIDE SEQUENCE [LARGE SCALE GENOMIC DNA]</scope>
    <source>
        <strain evidence="3">CGMCC 1.3240</strain>
    </source>
</reference>
<dbReference type="PANTHER" id="PTHR42879">
    <property type="entry name" value="3-OXOACYL-(ACYL-CARRIER-PROTEIN) REDUCTASE"/>
    <property type="match status" value="1"/>
</dbReference>
<dbReference type="InterPro" id="IPR036291">
    <property type="entry name" value="NAD(P)-bd_dom_sf"/>
</dbReference>
<accession>A0ABW0VU72</accession>
<keyword evidence="3" id="KW-1185">Reference proteome</keyword>
<gene>
    <name evidence="2" type="ORF">ACFPYJ_08455</name>
</gene>
<evidence type="ECO:0000256" key="1">
    <source>
        <dbReference type="ARBA" id="ARBA00006484"/>
    </source>
</evidence>